<comment type="caution">
    <text evidence="2">The sequence shown here is derived from an EMBL/GenBank/DDBJ whole genome shotgun (WGS) entry which is preliminary data.</text>
</comment>
<organism evidence="2 3">
    <name type="scientific">Culex pipiens pipiens</name>
    <name type="common">Northern house mosquito</name>
    <dbReference type="NCBI Taxonomy" id="38569"/>
    <lineage>
        <taxon>Eukaryota</taxon>
        <taxon>Metazoa</taxon>
        <taxon>Ecdysozoa</taxon>
        <taxon>Arthropoda</taxon>
        <taxon>Hexapoda</taxon>
        <taxon>Insecta</taxon>
        <taxon>Pterygota</taxon>
        <taxon>Neoptera</taxon>
        <taxon>Endopterygota</taxon>
        <taxon>Diptera</taxon>
        <taxon>Nematocera</taxon>
        <taxon>Culicoidea</taxon>
        <taxon>Culicidae</taxon>
        <taxon>Culicinae</taxon>
        <taxon>Culicini</taxon>
        <taxon>Culex</taxon>
        <taxon>Culex</taxon>
    </lineage>
</organism>
<dbReference type="InterPro" id="IPR001680">
    <property type="entry name" value="WD40_rpt"/>
</dbReference>
<evidence type="ECO:0000256" key="1">
    <source>
        <dbReference type="PROSITE-ProRule" id="PRU00221"/>
    </source>
</evidence>
<reference evidence="2 3" key="1">
    <citation type="submission" date="2024-05" db="EMBL/GenBank/DDBJ databases">
        <title>Culex pipiens pipiens assembly and annotation.</title>
        <authorList>
            <person name="Alout H."/>
            <person name="Durand T."/>
        </authorList>
    </citation>
    <scope>NUCLEOTIDE SEQUENCE [LARGE SCALE GENOMIC DNA]</scope>
    <source>
        <strain evidence="2">HA-2024</strain>
        <tissue evidence="2">Whole body</tissue>
    </source>
</reference>
<dbReference type="PROSITE" id="PS50082">
    <property type="entry name" value="WD_REPEATS_2"/>
    <property type="match status" value="1"/>
</dbReference>
<name>A0ABD1DYQ4_CULPP</name>
<protein>
    <submittedName>
        <fullName evidence="2">Uncharacterized protein</fullName>
    </submittedName>
</protein>
<accession>A0ABD1DYQ4</accession>
<dbReference type="Gene3D" id="2.130.10.10">
    <property type="entry name" value="YVTN repeat-like/Quinoprotein amine dehydrogenase"/>
    <property type="match status" value="1"/>
</dbReference>
<dbReference type="SUPFAM" id="SSF50978">
    <property type="entry name" value="WD40 repeat-like"/>
    <property type="match status" value="1"/>
</dbReference>
<dbReference type="Proteomes" id="UP001562425">
    <property type="component" value="Unassembled WGS sequence"/>
</dbReference>
<dbReference type="InterPro" id="IPR015943">
    <property type="entry name" value="WD40/YVTN_repeat-like_dom_sf"/>
</dbReference>
<dbReference type="EMBL" id="JBEHCU010000654">
    <property type="protein sequence ID" value="KAL1404240.1"/>
    <property type="molecule type" value="Genomic_DNA"/>
</dbReference>
<gene>
    <name evidence="2" type="ORF">pipiens_018992</name>
</gene>
<feature type="repeat" description="WD" evidence="1">
    <location>
        <begin position="18"/>
        <end position="53"/>
    </location>
</feature>
<proteinExistence type="predicted"/>
<evidence type="ECO:0000313" key="3">
    <source>
        <dbReference type="Proteomes" id="UP001562425"/>
    </source>
</evidence>
<keyword evidence="3" id="KW-1185">Reference proteome</keyword>
<dbReference type="InterPro" id="IPR036322">
    <property type="entry name" value="WD40_repeat_dom_sf"/>
</dbReference>
<keyword evidence="1" id="KW-0853">WD repeat</keyword>
<dbReference type="AlphaFoldDB" id="A0ABD1DYQ4"/>
<sequence>MINVAWSPVQQDPIMLAVRSMDYNPYQNELLASGASESEILIWDLNKTTPMSTGTMAQPFEDSVAPGTDLSVARWVVMDRELIERSNRYEQVLAEGTRSDASVRRNLKDCFTKDTTGWETSRLDCAIYSDAGNI</sequence>
<evidence type="ECO:0000313" key="2">
    <source>
        <dbReference type="EMBL" id="KAL1404240.1"/>
    </source>
</evidence>